<evidence type="ECO:0000256" key="3">
    <source>
        <dbReference type="ARBA" id="ARBA00022695"/>
    </source>
</evidence>
<name>D9QTV0_ACEAZ</name>
<dbReference type="AlphaFoldDB" id="D9QTV0"/>
<dbReference type="PANTHER" id="PTHR42866">
    <property type="entry name" value="3-DEOXY-MANNO-OCTULOSONATE CYTIDYLYLTRANSFERASE"/>
    <property type="match status" value="1"/>
</dbReference>
<comment type="subcellular location">
    <subcellularLocation>
        <location evidence="5">Cytoplasm</location>
    </subcellularLocation>
    <subcellularLocation>
        <location evidence="1">Membrane</location>
    </subcellularLocation>
</comment>
<evidence type="ECO:0000256" key="5">
    <source>
        <dbReference type="HAMAP-Rule" id="MF_00057"/>
    </source>
</evidence>
<dbReference type="NCBIfam" id="NF003950">
    <property type="entry name" value="PRK05450.1-3"/>
    <property type="match status" value="1"/>
</dbReference>
<keyword evidence="2 5" id="KW-0808">Transferase</keyword>
<evidence type="ECO:0000256" key="4">
    <source>
        <dbReference type="ARBA" id="ARBA00022985"/>
    </source>
</evidence>
<dbReference type="SUPFAM" id="SSF53448">
    <property type="entry name" value="Nucleotide-diphospho-sugar transferases"/>
    <property type="match status" value="1"/>
</dbReference>
<evidence type="ECO:0000256" key="1">
    <source>
        <dbReference type="ARBA" id="ARBA00004370"/>
    </source>
</evidence>
<dbReference type="KEGG" id="aar:Acear_2185"/>
<keyword evidence="7" id="KW-1185">Reference proteome</keyword>
<dbReference type="GO" id="GO:0016020">
    <property type="term" value="C:membrane"/>
    <property type="evidence" value="ECO:0007669"/>
    <property type="project" value="UniProtKB-SubCell"/>
</dbReference>
<dbReference type="NCBIfam" id="NF009905">
    <property type="entry name" value="PRK13368.1"/>
    <property type="match status" value="1"/>
</dbReference>
<dbReference type="EC" id="2.7.7.38" evidence="5"/>
<dbReference type="GO" id="GO:0008690">
    <property type="term" value="F:3-deoxy-manno-octulosonate cytidylyltransferase activity"/>
    <property type="evidence" value="ECO:0007669"/>
    <property type="project" value="UniProtKB-UniRule"/>
</dbReference>
<dbReference type="InterPro" id="IPR029044">
    <property type="entry name" value="Nucleotide-diphossugar_trans"/>
</dbReference>
<dbReference type="RefSeq" id="WP_013279112.1">
    <property type="nucleotide sequence ID" value="NC_014378.1"/>
</dbReference>
<organism evidence="6 7">
    <name type="scientific">Acetohalobium arabaticum (strain ATCC 49924 / DSM 5501 / Z-7288)</name>
    <dbReference type="NCBI Taxonomy" id="574087"/>
    <lineage>
        <taxon>Bacteria</taxon>
        <taxon>Bacillati</taxon>
        <taxon>Bacillota</taxon>
        <taxon>Clostridia</taxon>
        <taxon>Halanaerobiales</taxon>
        <taxon>Halobacteroidaceae</taxon>
        <taxon>Acetohalobium</taxon>
    </lineage>
</organism>
<dbReference type="HOGENOM" id="CLU_065038_0_1_9"/>
<dbReference type="EMBL" id="CP002105">
    <property type="protein sequence ID" value="ADL13671.1"/>
    <property type="molecule type" value="Genomic_DNA"/>
</dbReference>
<dbReference type="InterPro" id="IPR003329">
    <property type="entry name" value="Cytidylyl_trans"/>
</dbReference>
<reference evidence="6 7" key="1">
    <citation type="journal article" date="2010" name="Stand. Genomic Sci.">
        <title>Complete genome sequence of Acetohalobium arabaticum type strain (Z-7288).</title>
        <authorList>
            <person name="Sikorski J."/>
            <person name="Lapidus A."/>
            <person name="Chertkov O."/>
            <person name="Lucas S."/>
            <person name="Copeland A."/>
            <person name="Glavina Del Rio T."/>
            <person name="Nolan M."/>
            <person name="Tice H."/>
            <person name="Cheng J.F."/>
            <person name="Han C."/>
            <person name="Brambilla E."/>
            <person name="Pitluck S."/>
            <person name="Liolios K."/>
            <person name="Ivanova N."/>
            <person name="Mavromatis K."/>
            <person name="Mikhailova N."/>
            <person name="Pati A."/>
            <person name="Bruce D."/>
            <person name="Detter C."/>
            <person name="Tapia R."/>
            <person name="Goodwin L."/>
            <person name="Chen A."/>
            <person name="Palaniappan K."/>
            <person name="Land M."/>
            <person name="Hauser L."/>
            <person name="Chang Y.J."/>
            <person name="Jeffries C.D."/>
            <person name="Rohde M."/>
            <person name="Goker M."/>
            <person name="Spring S."/>
            <person name="Woyke T."/>
            <person name="Bristow J."/>
            <person name="Eisen J.A."/>
            <person name="Markowitz V."/>
            <person name="Hugenholtz P."/>
            <person name="Kyrpides N.C."/>
            <person name="Klenk H.P."/>
        </authorList>
    </citation>
    <scope>NUCLEOTIDE SEQUENCE [LARGE SCALE GENOMIC DNA]</scope>
    <source>
        <strain evidence="7">ATCC 49924 / DSM 5501 / Z-7288</strain>
    </source>
</reference>
<evidence type="ECO:0000313" key="6">
    <source>
        <dbReference type="EMBL" id="ADL13671.1"/>
    </source>
</evidence>
<dbReference type="CDD" id="cd02517">
    <property type="entry name" value="CMP-KDO-Synthetase"/>
    <property type="match status" value="1"/>
</dbReference>
<dbReference type="InterPro" id="IPR004528">
    <property type="entry name" value="KdsB"/>
</dbReference>
<protein>
    <recommendedName>
        <fullName evidence="5">3-deoxy-manno-octulosonate cytidylyltransferase</fullName>
        <ecNumber evidence="5">2.7.7.38</ecNumber>
    </recommendedName>
    <alternativeName>
        <fullName evidence="5">CMP-2-keto-3-deoxyoctulosonic acid synthase</fullName>
        <shortName evidence="5">CKS</shortName>
        <shortName evidence="5">CMP-KDO synthase</shortName>
    </alternativeName>
</protein>
<dbReference type="HAMAP" id="MF_00057">
    <property type="entry name" value="KdsB"/>
    <property type="match status" value="1"/>
</dbReference>
<keyword evidence="4 5" id="KW-0448">Lipopolysaccharide biosynthesis</keyword>
<sequence>MESKQVVGIIPARYGSTRLPGKPLLDICGEPMIQHVYKRAAEAEVFDRVIVATDDERIKERVENFGGEAVMTSTEHKTGTDRLAEAARRIEADIIVNIQGDEPLISPAMIEELVYPLLVDSTLVMSTLKQEIKDQEEVNNPDLVKVVTDKEGYALYFSRSPIPYLRNQETDSKFYKHIGLYAYQKSFLLKFAKLEATPLEQAESLEQLRALENGYRIKVVETEHASIGVDTEEDLKRVRNVMEEIENG</sequence>
<keyword evidence="3 5" id="KW-0548">Nucleotidyltransferase</keyword>
<dbReference type="OrthoDB" id="9815559at2"/>
<dbReference type="UniPathway" id="UPA00358">
    <property type="reaction ID" value="UER00476"/>
</dbReference>
<dbReference type="Gene3D" id="3.90.550.10">
    <property type="entry name" value="Spore Coat Polysaccharide Biosynthesis Protein SpsA, Chain A"/>
    <property type="match status" value="1"/>
</dbReference>
<evidence type="ECO:0000313" key="7">
    <source>
        <dbReference type="Proteomes" id="UP000001661"/>
    </source>
</evidence>
<comment type="similarity">
    <text evidence="5">Belongs to the KdsB family.</text>
</comment>
<dbReference type="GO" id="GO:0009103">
    <property type="term" value="P:lipopolysaccharide biosynthetic process"/>
    <property type="evidence" value="ECO:0007669"/>
    <property type="project" value="UniProtKB-UniRule"/>
</dbReference>
<evidence type="ECO:0000256" key="2">
    <source>
        <dbReference type="ARBA" id="ARBA00022679"/>
    </source>
</evidence>
<dbReference type="NCBIfam" id="TIGR00466">
    <property type="entry name" value="kdsB"/>
    <property type="match status" value="1"/>
</dbReference>
<dbReference type="Pfam" id="PF02348">
    <property type="entry name" value="CTP_transf_3"/>
    <property type="match status" value="1"/>
</dbReference>
<accession>D9QTV0</accession>
<comment type="pathway">
    <text evidence="5">Nucleotide-sugar biosynthesis; CMP-3-deoxy-D-manno-octulosonate biosynthesis; CMP-3-deoxy-D-manno-octulosonate from 3-deoxy-D-manno-octulosonate and CTP: step 1/1.</text>
</comment>
<dbReference type="eggNOG" id="COG1212">
    <property type="taxonomic scope" value="Bacteria"/>
</dbReference>
<keyword evidence="5" id="KW-0963">Cytoplasm</keyword>
<dbReference type="NCBIfam" id="NF003952">
    <property type="entry name" value="PRK05450.1-5"/>
    <property type="match status" value="1"/>
</dbReference>
<dbReference type="FunFam" id="3.90.550.10:FF:000011">
    <property type="entry name" value="3-deoxy-manno-octulosonate cytidylyltransferase"/>
    <property type="match status" value="1"/>
</dbReference>
<comment type="function">
    <text evidence="5">Activates KDO (a required 8-carbon sugar) for incorporation into bacterial lipopolysaccharide in Gram-negative bacteria.</text>
</comment>
<comment type="catalytic activity">
    <reaction evidence="5">
        <text>3-deoxy-alpha-D-manno-oct-2-ulosonate + CTP = CMP-3-deoxy-beta-D-manno-octulosonate + diphosphate</text>
        <dbReference type="Rhea" id="RHEA:23448"/>
        <dbReference type="ChEBI" id="CHEBI:33019"/>
        <dbReference type="ChEBI" id="CHEBI:37563"/>
        <dbReference type="ChEBI" id="CHEBI:85986"/>
        <dbReference type="ChEBI" id="CHEBI:85987"/>
        <dbReference type="EC" id="2.7.7.38"/>
    </reaction>
</comment>
<dbReference type="STRING" id="574087.Acear_2185"/>
<proteinExistence type="inferred from homology"/>
<dbReference type="GO" id="GO:0033468">
    <property type="term" value="P:CMP-keto-3-deoxy-D-manno-octulosonic acid biosynthetic process"/>
    <property type="evidence" value="ECO:0007669"/>
    <property type="project" value="UniProtKB-UniRule"/>
</dbReference>
<dbReference type="GO" id="GO:0005829">
    <property type="term" value="C:cytosol"/>
    <property type="evidence" value="ECO:0007669"/>
    <property type="project" value="TreeGrafter"/>
</dbReference>
<dbReference type="PANTHER" id="PTHR42866:SF2">
    <property type="entry name" value="3-DEOXY-MANNO-OCTULOSONATE CYTIDYLYLTRANSFERASE, MITOCHONDRIAL"/>
    <property type="match status" value="1"/>
</dbReference>
<dbReference type="Proteomes" id="UP000001661">
    <property type="component" value="Chromosome"/>
</dbReference>
<gene>
    <name evidence="5" type="primary">kdsB</name>
    <name evidence="6" type="ordered locus">Acear_2185</name>
</gene>